<sequence>MMLKRWRGFHPPAFYYSLLTSFSIASASTSGVNAFAKLVSFSIMSTIITSLQLYYTLYRV</sequence>
<dbReference type="EMBL" id="BK016273">
    <property type="protein sequence ID" value="DAG06493.1"/>
    <property type="molecule type" value="Genomic_DNA"/>
</dbReference>
<evidence type="ECO:0000256" key="1">
    <source>
        <dbReference type="SAM" id="Phobius"/>
    </source>
</evidence>
<name>A0A8S5VI92_9CAUD</name>
<organism evidence="2">
    <name type="scientific">Siphoviridae sp. ctsYb1</name>
    <dbReference type="NCBI Taxonomy" id="2825696"/>
    <lineage>
        <taxon>Viruses</taxon>
        <taxon>Duplodnaviria</taxon>
        <taxon>Heunggongvirae</taxon>
        <taxon>Uroviricota</taxon>
        <taxon>Caudoviricetes</taxon>
    </lineage>
</organism>
<proteinExistence type="predicted"/>
<keyword evidence="1" id="KW-1133">Transmembrane helix</keyword>
<accession>A0A8S5VI92</accession>
<protein>
    <submittedName>
        <fullName evidence="2">Uncharacterized protein</fullName>
    </submittedName>
</protein>
<feature type="transmembrane region" description="Helical" evidence="1">
    <location>
        <begin position="12"/>
        <end position="32"/>
    </location>
</feature>
<reference evidence="2" key="1">
    <citation type="journal article" date="2021" name="Proc. Natl. Acad. Sci. U.S.A.">
        <title>A Catalog of Tens of Thousands of Viruses from Human Metagenomes Reveals Hidden Associations with Chronic Diseases.</title>
        <authorList>
            <person name="Tisza M.J."/>
            <person name="Buck C.B."/>
        </authorList>
    </citation>
    <scope>NUCLEOTIDE SEQUENCE</scope>
    <source>
        <strain evidence="2">CtsYb1</strain>
    </source>
</reference>
<keyword evidence="1" id="KW-0472">Membrane</keyword>
<feature type="transmembrane region" description="Helical" evidence="1">
    <location>
        <begin position="38"/>
        <end position="57"/>
    </location>
</feature>
<keyword evidence="1" id="KW-0812">Transmembrane</keyword>
<evidence type="ECO:0000313" key="2">
    <source>
        <dbReference type="EMBL" id="DAG06493.1"/>
    </source>
</evidence>